<dbReference type="GO" id="GO:0008289">
    <property type="term" value="F:lipid binding"/>
    <property type="evidence" value="ECO:0007669"/>
    <property type="project" value="InterPro"/>
</dbReference>
<comment type="caution">
    <text evidence="2">The sequence shown here is derived from an EMBL/GenBank/DDBJ whole genome shotgun (WGS) entry which is preliminary data.</text>
</comment>
<dbReference type="AlphaFoldDB" id="A0AAU9K7H5"/>
<evidence type="ECO:0000313" key="3">
    <source>
        <dbReference type="Proteomes" id="UP001162131"/>
    </source>
</evidence>
<evidence type="ECO:0000313" key="2">
    <source>
        <dbReference type="EMBL" id="CAG9329919.1"/>
    </source>
</evidence>
<dbReference type="GO" id="GO:0005737">
    <property type="term" value="C:cytoplasm"/>
    <property type="evidence" value="ECO:0007669"/>
    <property type="project" value="UniProtKB-ARBA"/>
</dbReference>
<dbReference type="Proteomes" id="UP001162131">
    <property type="component" value="Unassembled WGS sequence"/>
</dbReference>
<dbReference type="SUPFAM" id="SSF55961">
    <property type="entry name" value="Bet v1-like"/>
    <property type="match status" value="1"/>
</dbReference>
<protein>
    <recommendedName>
        <fullName evidence="1">START domain-containing protein</fullName>
    </recommendedName>
</protein>
<accession>A0AAU9K7H5</accession>
<dbReference type="InterPro" id="IPR002913">
    <property type="entry name" value="START_lipid-bd_dom"/>
</dbReference>
<dbReference type="EMBL" id="CAJZBQ010000050">
    <property type="protein sequence ID" value="CAG9329919.1"/>
    <property type="molecule type" value="Genomic_DNA"/>
</dbReference>
<sequence>MKKFKALVRKRKLKKRKIPESDMLPKELDNIKFFPDEEPIGDDNLYDFLDPAAFKLCKRGASVELESGVSKSSLVSITKPFENLKITQNIDRAQLSIVNPHLKRFSISGYKKEDKVIIDAEIKIILPTATSKIEPVKNSEIIKDPLLFSLDKAINSPKEETKSLPNVPIKSVPAKENAINTANNTGEVKIQKEIEPIKKPSNEIEENKDNSSDAFDAMFTVGNSRLLPCSAEVRAKTPAFDLLLEMEAGSDWKLKLNKPFAKIYLKKGTDRYPSVPVVKAFLDMELNVLPENLIFVLYDIETRKKWDKSSVSEFIEITKTEDVVHYYMLNKAPWPFTDRDFVEKRYMRKRDNGDIEIYFEDCAHADYPERGKKVTRGKTILGGQIMRRKISKTSGQPTLLVTFICQADMNGKIPAKALKETLPASMLKWYKAVQKELNSFVCK</sequence>
<dbReference type="Gene3D" id="3.30.530.20">
    <property type="match status" value="1"/>
</dbReference>
<dbReference type="PROSITE" id="PS50848">
    <property type="entry name" value="START"/>
    <property type="match status" value="1"/>
</dbReference>
<keyword evidence="3" id="KW-1185">Reference proteome</keyword>
<name>A0AAU9K7H5_9CILI</name>
<dbReference type="Pfam" id="PF01852">
    <property type="entry name" value="START"/>
    <property type="match status" value="1"/>
</dbReference>
<dbReference type="PANTHER" id="PTHR19308">
    <property type="entry name" value="PHOSPHATIDYLCHOLINE TRANSFER PROTEIN"/>
    <property type="match status" value="1"/>
</dbReference>
<dbReference type="CDD" id="cd00177">
    <property type="entry name" value="START"/>
    <property type="match status" value="1"/>
</dbReference>
<feature type="domain" description="START" evidence="1">
    <location>
        <begin position="252"/>
        <end position="442"/>
    </location>
</feature>
<dbReference type="InterPro" id="IPR023393">
    <property type="entry name" value="START-like_dom_sf"/>
</dbReference>
<gene>
    <name evidence="2" type="ORF">BSTOLATCC_MIC50035</name>
</gene>
<evidence type="ECO:0000259" key="1">
    <source>
        <dbReference type="PROSITE" id="PS50848"/>
    </source>
</evidence>
<reference evidence="2" key="1">
    <citation type="submission" date="2021-09" db="EMBL/GenBank/DDBJ databases">
        <authorList>
            <consortium name="AG Swart"/>
            <person name="Singh M."/>
            <person name="Singh A."/>
            <person name="Seah K."/>
            <person name="Emmerich C."/>
        </authorList>
    </citation>
    <scope>NUCLEOTIDE SEQUENCE</scope>
    <source>
        <strain evidence="2">ATCC30299</strain>
    </source>
</reference>
<proteinExistence type="predicted"/>
<dbReference type="PANTHER" id="PTHR19308:SF14">
    <property type="entry name" value="START DOMAIN-CONTAINING PROTEIN"/>
    <property type="match status" value="1"/>
</dbReference>
<organism evidence="2 3">
    <name type="scientific">Blepharisma stoltei</name>
    <dbReference type="NCBI Taxonomy" id="1481888"/>
    <lineage>
        <taxon>Eukaryota</taxon>
        <taxon>Sar</taxon>
        <taxon>Alveolata</taxon>
        <taxon>Ciliophora</taxon>
        <taxon>Postciliodesmatophora</taxon>
        <taxon>Heterotrichea</taxon>
        <taxon>Heterotrichida</taxon>
        <taxon>Blepharismidae</taxon>
        <taxon>Blepharisma</taxon>
    </lineage>
</organism>
<dbReference type="InterPro" id="IPR051213">
    <property type="entry name" value="START_lipid_transfer"/>
</dbReference>